<reference evidence="1" key="1">
    <citation type="submission" date="2019-08" db="EMBL/GenBank/DDBJ databases">
        <authorList>
            <person name="Kucharzyk K."/>
            <person name="Murdoch R.W."/>
            <person name="Higgins S."/>
            <person name="Loffler F."/>
        </authorList>
    </citation>
    <scope>NUCLEOTIDE SEQUENCE</scope>
</reference>
<gene>
    <name evidence="1" type="primary">susC_66</name>
    <name evidence="1" type="ORF">SDC9_42183</name>
</gene>
<dbReference type="EMBL" id="VSSQ01000491">
    <property type="protein sequence ID" value="MPL96008.1"/>
    <property type="molecule type" value="Genomic_DNA"/>
</dbReference>
<protein>
    <submittedName>
        <fullName evidence="1">TonB-dependent receptor SusC</fullName>
    </submittedName>
</protein>
<proteinExistence type="predicted"/>
<keyword evidence="1" id="KW-0675">Receptor</keyword>
<sequence length="170" mass="19183">MGLNASIQYKNWDFTMFWYSTIGNDLFNNTKYFTDFPLFGGNRSTRMRDLSWKKGADNSKAELPILDSKDSWGGAVASSYYVEDASFLKLKNVVLGYSLPKKWLQKATISNLRLYVQAENLLTISGYNGLDPELTNADVSEDNGSDLRRGIDMGGWPTTLRLLFGVNFAF</sequence>
<dbReference type="AlphaFoldDB" id="A0A644VXB2"/>
<accession>A0A644VXB2</accession>
<comment type="caution">
    <text evidence="1">The sequence shown here is derived from an EMBL/GenBank/DDBJ whole genome shotgun (WGS) entry which is preliminary data.</text>
</comment>
<evidence type="ECO:0000313" key="1">
    <source>
        <dbReference type="EMBL" id="MPL96008.1"/>
    </source>
</evidence>
<name>A0A644VXB2_9ZZZZ</name>
<organism evidence="1">
    <name type="scientific">bioreactor metagenome</name>
    <dbReference type="NCBI Taxonomy" id="1076179"/>
    <lineage>
        <taxon>unclassified sequences</taxon>
        <taxon>metagenomes</taxon>
        <taxon>ecological metagenomes</taxon>
    </lineage>
</organism>